<evidence type="ECO:0000313" key="2">
    <source>
        <dbReference type="EMBL" id="VYT48145.1"/>
    </source>
</evidence>
<evidence type="ECO:0000256" key="1">
    <source>
        <dbReference type="SAM" id="SignalP"/>
    </source>
</evidence>
<dbReference type="RefSeq" id="WP_138290887.1">
    <property type="nucleotide sequence ID" value="NZ_BAABZC010000001.1"/>
</dbReference>
<feature type="chain" id="PRO_5026965208" description="Lipoprotein" evidence="1">
    <location>
        <begin position="19"/>
        <end position="211"/>
    </location>
</feature>
<keyword evidence="1" id="KW-0732">Signal</keyword>
<proteinExistence type="predicted"/>
<feature type="signal peptide" evidence="1">
    <location>
        <begin position="1"/>
        <end position="18"/>
    </location>
</feature>
<reference evidence="2" key="1">
    <citation type="submission" date="2019-11" db="EMBL/GenBank/DDBJ databases">
        <authorList>
            <person name="Feng L."/>
        </authorList>
    </citation>
    <scope>NUCLEOTIDE SEQUENCE</scope>
    <source>
        <strain evidence="2">BintestinalisLFYP9</strain>
    </source>
</reference>
<name>A0A6N2X1T7_9BACE</name>
<accession>A0A6N2X1T7</accession>
<organism evidence="2">
    <name type="scientific">Bacteroides intestinalis</name>
    <dbReference type="NCBI Taxonomy" id="329854"/>
    <lineage>
        <taxon>Bacteria</taxon>
        <taxon>Pseudomonadati</taxon>
        <taxon>Bacteroidota</taxon>
        <taxon>Bacteroidia</taxon>
        <taxon>Bacteroidales</taxon>
        <taxon>Bacteroidaceae</taxon>
        <taxon>Bacteroides</taxon>
    </lineage>
</organism>
<gene>
    <name evidence="2" type="ORF">BILFYP9_04114</name>
</gene>
<dbReference type="AlphaFoldDB" id="A0A6N2X1T7"/>
<protein>
    <recommendedName>
        <fullName evidence="3">Lipoprotein</fullName>
    </recommendedName>
</protein>
<dbReference type="EMBL" id="CACRSU010000048">
    <property type="protein sequence ID" value="VYT48145.1"/>
    <property type="molecule type" value="Genomic_DNA"/>
</dbReference>
<sequence>MRKLKSLGLLFLSVICFSSCDWLFGHKDPVFHYTVYNLAIGFRDASGSDLVKGIGLKDRQSGVSMEDAKWGEVDSDQYRLDIMVDIPCWNWSNDTYDTPSRPATGPFEVKRPQLDIYYYDEICYLHNYFELPVEDCPDQRKLTYKLKCPYVFGDKEVHELVTYWDIPTEKPVPTTYAKCLRIEFGGDEFIPEKREEEGRGYWVVINWNGRE</sequence>
<evidence type="ECO:0008006" key="3">
    <source>
        <dbReference type="Google" id="ProtNLM"/>
    </source>
</evidence>